<evidence type="ECO:0000313" key="2">
    <source>
        <dbReference type="EMBL" id="ONN27114.1"/>
    </source>
</evidence>
<dbReference type="GO" id="GO:0005524">
    <property type="term" value="F:ATP binding"/>
    <property type="evidence" value="ECO:0007669"/>
    <property type="project" value="UniProtKB-KW"/>
</dbReference>
<reference evidence="2 3" key="1">
    <citation type="submission" date="2015-06" db="EMBL/GenBank/DDBJ databases">
        <title>Genome sequencing of Thermotogales isolates from hydrothermal vents.</title>
        <authorList>
            <person name="Haverkamp T.H."/>
            <person name="Kublanov I.V."/>
            <person name="Nesbo C.L."/>
        </authorList>
    </citation>
    <scope>NUCLEOTIDE SEQUENCE [LARGE SCALE GENOMIC DNA]</scope>
    <source>
        <strain evidence="3">ik275mar</strain>
    </source>
</reference>
<dbReference type="InterPro" id="IPR014729">
    <property type="entry name" value="Rossmann-like_a/b/a_fold"/>
</dbReference>
<dbReference type="PANTHER" id="PTHR12196:SF2">
    <property type="entry name" value="DIPHTHINE--AMMONIA LIGASE"/>
    <property type="match status" value="1"/>
</dbReference>
<evidence type="ECO:0000313" key="3">
    <source>
        <dbReference type="Proteomes" id="UP000242616"/>
    </source>
</evidence>
<comment type="caution">
    <text evidence="2">The sequence shown here is derived from an EMBL/GenBank/DDBJ whole genome shotgun (WGS) entry which is preliminary data.</text>
</comment>
<dbReference type="Gene3D" id="3.90.1490.10">
    <property type="entry name" value="putative n-type atp pyrophosphatase, domain 2"/>
    <property type="match status" value="1"/>
</dbReference>
<dbReference type="Gene3D" id="3.40.50.620">
    <property type="entry name" value="HUPs"/>
    <property type="match status" value="1"/>
</dbReference>
<dbReference type="Pfam" id="PF01902">
    <property type="entry name" value="Diphthami_syn_2"/>
    <property type="match status" value="1"/>
</dbReference>
<keyword evidence="2" id="KW-0547">Nucleotide-binding</keyword>
<keyword evidence="3" id="KW-1185">Reference proteome</keyword>
<dbReference type="EMBL" id="LBFC01000018">
    <property type="protein sequence ID" value="ONN27114.1"/>
    <property type="molecule type" value="Genomic_DNA"/>
</dbReference>
<dbReference type="CDD" id="cd01994">
    <property type="entry name" value="AANH_PF0828-like"/>
    <property type="match status" value="1"/>
</dbReference>
<evidence type="ECO:0000259" key="1">
    <source>
        <dbReference type="Pfam" id="PF01902"/>
    </source>
</evidence>
<dbReference type="PIRSF" id="PIRSF039123">
    <property type="entry name" value="Diphthamide_synthase"/>
    <property type="match status" value="1"/>
</dbReference>
<dbReference type="InterPro" id="IPR030662">
    <property type="entry name" value="DPH6/MJ0570"/>
</dbReference>
<feature type="domain" description="Diphthamide synthase" evidence="1">
    <location>
        <begin position="3"/>
        <end position="207"/>
    </location>
</feature>
<dbReference type="PANTHER" id="PTHR12196">
    <property type="entry name" value="DOMAIN OF UNKNOWN FUNCTION 71 DUF71 -CONTAINING PROTEIN"/>
    <property type="match status" value="1"/>
</dbReference>
<gene>
    <name evidence="2" type="ORF">XJ44_04800</name>
</gene>
<dbReference type="NCBIfam" id="TIGR00290">
    <property type="entry name" value="MJ0570_dom"/>
    <property type="match status" value="1"/>
</dbReference>
<organism evidence="2 3">
    <name type="scientific">Thermosipho affectus</name>
    <dbReference type="NCBI Taxonomy" id="660294"/>
    <lineage>
        <taxon>Bacteria</taxon>
        <taxon>Thermotogati</taxon>
        <taxon>Thermotogota</taxon>
        <taxon>Thermotogae</taxon>
        <taxon>Thermotogales</taxon>
        <taxon>Fervidobacteriaceae</taxon>
        <taxon>Thermosipho</taxon>
    </lineage>
</organism>
<proteinExistence type="predicted"/>
<dbReference type="InterPro" id="IPR002761">
    <property type="entry name" value="Diphthami_syn_dom"/>
</dbReference>
<protein>
    <submittedName>
        <fullName evidence="2">ATP-binding protein</fullName>
    </submittedName>
</protein>
<dbReference type="SUPFAM" id="SSF52402">
    <property type="entry name" value="Adenine nucleotide alpha hydrolases-like"/>
    <property type="match status" value="1"/>
</dbReference>
<dbReference type="Proteomes" id="UP000242616">
    <property type="component" value="Unassembled WGS sequence"/>
</dbReference>
<name>A0ABX3IIT0_9BACT</name>
<dbReference type="RefSeq" id="WP_075665884.1">
    <property type="nucleotide sequence ID" value="NZ_LBFC01000018.1"/>
</dbReference>
<accession>A0ABX3IIT0</accession>
<keyword evidence="2" id="KW-0067">ATP-binding</keyword>
<sequence length="210" mass="24265">MGKVFCSWSGGKDSTLALYYGLKKFTTIDYLFTMLSEDKIHSRAHGLPKHILEQQAKSLGLPLITKSSSWENYEKNFLKFLEEYAYSGIGIFGDIDLQAHLDWVKNVCSKKNVKVFEPLWQRKRKDIVKEFLLLGFKAKIISIKKELKNFLGRDLSLDLIEEFEKMGIDVCGENGEYHTFVYDGPIFKFPIKFKVKSTIEKSGKFILEIV</sequence>